<organism evidence="2 3">
    <name type="scientific">Chitinophaga jiangningensis</name>
    <dbReference type="NCBI Taxonomy" id="1419482"/>
    <lineage>
        <taxon>Bacteria</taxon>
        <taxon>Pseudomonadati</taxon>
        <taxon>Bacteroidota</taxon>
        <taxon>Chitinophagia</taxon>
        <taxon>Chitinophagales</taxon>
        <taxon>Chitinophagaceae</taxon>
        <taxon>Chitinophaga</taxon>
    </lineage>
</organism>
<keyword evidence="3" id="KW-1185">Reference proteome</keyword>
<proteinExistence type="predicted"/>
<evidence type="ECO:0000313" key="3">
    <source>
        <dbReference type="Proteomes" id="UP000184420"/>
    </source>
</evidence>
<feature type="domain" description="Putative auto-transporter adhesin head GIN" evidence="1">
    <location>
        <begin position="43"/>
        <end position="227"/>
    </location>
</feature>
<dbReference type="AlphaFoldDB" id="A0A1M6VVH8"/>
<dbReference type="PANTHER" id="PTHR39200:SF1">
    <property type="entry name" value="AUTO-TRANSPORTER ADHESIN HEAD GIN DOMAIN-CONTAINING PROTEIN-RELATED"/>
    <property type="match status" value="1"/>
</dbReference>
<dbReference type="PROSITE" id="PS51257">
    <property type="entry name" value="PROKAR_LIPOPROTEIN"/>
    <property type="match status" value="1"/>
</dbReference>
<name>A0A1M6VVH8_9BACT</name>
<dbReference type="RefSeq" id="WP_073077461.1">
    <property type="nucleotide sequence ID" value="NZ_FRBL01000001.1"/>
</dbReference>
<sequence>MRINTSLCQGLLTLTTLVLLSSCNFRRIEGNGNVIKEERQITAFRSIKVDGGMNVHVQQGETKTAVIEAESNIVPLIVLERDGEELIVKLREDVHNISTHKKFDVYLSAPELDAIKVDGSGDIDLLGTFTNREDIKLKIAGSGNIIGKVDAPSIDASIAGSGDMKVSGQTRDLNVSIAGVGNFEGLDLFTENTKVKISGTGNAKVHASVTLKASIAGAGDIIYKGSPEVSQSIAGAGSVQQAK</sequence>
<gene>
    <name evidence="2" type="ORF">SAMN05444266_101379</name>
</gene>
<dbReference type="InterPro" id="IPR021255">
    <property type="entry name" value="DUF2807"/>
</dbReference>
<dbReference type="EMBL" id="FRBL01000001">
    <property type="protein sequence ID" value="SHK85532.1"/>
    <property type="molecule type" value="Genomic_DNA"/>
</dbReference>
<accession>A0A1M6VVH8</accession>
<dbReference type="STRING" id="1419482.SAMN05444266_101379"/>
<reference evidence="2 3" key="1">
    <citation type="submission" date="2016-11" db="EMBL/GenBank/DDBJ databases">
        <authorList>
            <person name="Jaros S."/>
            <person name="Januszkiewicz K."/>
            <person name="Wedrychowicz H."/>
        </authorList>
    </citation>
    <scope>NUCLEOTIDE SEQUENCE [LARGE SCALE GENOMIC DNA]</scope>
    <source>
        <strain evidence="2 3">DSM 27406</strain>
    </source>
</reference>
<protein>
    <submittedName>
        <fullName evidence="2">Putative auto-transporter adhesin, head GIN domain</fullName>
    </submittedName>
</protein>
<evidence type="ECO:0000259" key="1">
    <source>
        <dbReference type="Pfam" id="PF10988"/>
    </source>
</evidence>
<dbReference type="Gene3D" id="2.160.20.120">
    <property type="match status" value="1"/>
</dbReference>
<dbReference type="OrthoDB" id="1014513at2"/>
<evidence type="ECO:0000313" key="2">
    <source>
        <dbReference type="EMBL" id="SHK85532.1"/>
    </source>
</evidence>
<dbReference type="PANTHER" id="PTHR39200">
    <property type="entry name" value="HYPOTHETICAL EXPORTED PROTEIN"/>
    <property type="match status" value="1"/>
</dbReference>
<dbReference type="Pfam" id="PF10988">
    <property type="entry name" value="DUF2807"/>
    <property type="match status" value="1"/>
</dbReference>
<dbReference type="Proteomes" id="UP000184420">
    <property type="component" value="Unassembled WGS sequence"/>
</dbReference>